<evidence type="ECO:0000313" key="1">
    <source>
        <dbReference type="EMBL" id="GBG35620.1"/>
    </source>
</evidence>
<reference evidence="1" key="1">
    <citation type="journal article" date="2018" name="J. Virol.">
        <title>Crustacean Genome Exploration Reveals the Evolutionary Origin of White Spot Syndrome Virus.</title>
        <authorList>
            <person name="Kawato S."/>
            <person name="Shitara A."/>
            <person name="Wang Y."/>
            <person name="Nozaki R."/>
            <person name="Kondo H."/>
            <person name="Hirono I."/>
        </authorList>
    </citation>
    <scope>NUCLEOTIDE SEQUENCE</scope>
    <source>
        <strain evidence="1">Kochi-1</strain>
    </source>
</reference>
<protein>
    <submittedName>
        <fullName evidence="1">Wsv133-like protein</fullName>
    </submittedName>
</protein>
<name>A0A401IPV4_9VIRU</name>
<accession>A0A401IPV4</accession>
<dbReference type="EMBL" id="BFCG01000010">
    <property type="protein sequence ID" value="GBG35620.1"/>
    <property type="molecule type" value="Genomic_DNA"/>
</dbReference>
<comment type="caution">
    <text evidence="1">The sequence shown here is derived from an EMBL/GenBank/DDBJ whole genome shotgun (WGS) entry which is preliminary data.</text>
</comment>
<proteinExistence type="predicted"/>
<sequence>MTTTATVAETVGKEYEFFHKNLSKAIRDEKIPILRQLCADDPRNNASGFLKQCECCGRKGTGTSKEISLEQLIDTAAFVGVVTSMGTLVNSYLSTDCSRLQKQAQSLAALSCDSYIDIVHSKFQDAATDFLEEHQHGGYKEADDREYAEATRVTCVFGDEDFDFDIPVASPIKKEEEKDNPSCFMPDLVALYNSDKFENELTRFHLMGAALHAQTLKYDKGYTNYKDNISYTFDKSICTCSETLEKLLSKDDAEASSRE</sequence>
<organism evidence="1">
    <name type="scientific">Sesarmops intermedium nimavirus</name>
    <dbReference type="NCBI Taxonomy" id="2133796"/>
    <lineage>
        <taxon>Viruses</taxon>
        <taxon>Viruses incertae sedis</taxon>
        <taxon>Naldaviricetes</taxon>
        <taxon>Nimaviridae</taxon>
    </lineage>
</organism>